<dbReference type="KEGG" id="pnl:PNK_1995"/>
<evidence type="ECO:0000313" key="3">
    <source>
        <dbReference type="Proteomes" id="UP000069902"/>
    </source>
</evidence>
<gene>
    <name evidence="2" type="ORF">PNK_1995</name>
</gene>
<keyword evidence="3" id="KW-1185">Reference proteome</keyword>
<proteinExistence type="predicted"/>
<dbReference type="InParanoid" id="A0A0U5JGQ1"/>
<feature type="transmembrane region" description="Helical" evidence="1">
    <location>
        <begin position="73"/>
        <end position="90"/>
    </location>
</feature>
<keyword evidence="1" id="KW-1133">Transmembrane helix</keyword>
<organism evidence="2 3">
    <name type="scientific">Candidatus Protochlamydia naegleriophila</name>
    <dbReference type="NCBI Taxonomy" id="389348"/>
    <lineage>
        <taxon>Bacteria</taxon>
        <taxon>Pseudomonadati</taxon>
        <taxon>Chlamydiota</taxon>
        <taxon>Chlamydiia</taxon>
        <taxon>Parachlamydiales</taxon>
        <taxon>Parachlamydiaceae</taxon>
        <taxon>Candidatus Protochlamydia</taxon>
    </lineage>
</organism>
<evidence type="ECO:0000256" key="1">
    <source>
        <dbReference type="SAM" id="Phobius"/>
    </source>
</evidence>
<dbReference type="Proteomes" id="UP000069902">
    <property type="component" value="Chromosome cPNK"/>
</dbReference>
<protein>
    <submittedName>
        <fullName evidence="2">Conserved hypothetical membrane protein</fullName>
    </submittedName>
</protein>
<dbReference type="EMBL" id="LN879502">
    <property type="protein sequence ID" value="CUI17599.1"/>
    <property type="molecule type" value="Genomic_DNA"/>
</dbReference>
<sequence length="209" mass="23925">MISFYPPLEADISYLKSIKEQYYHVGTRLEMSALKERIAQVKDRIFVGRAAYWSGIGACLAAASILVNPIAGTIALTVSTLSFFIFRDVYLMRKAYSEQFCEVSEENLNTFVDSDTFHQIPVVLPLNAWKTLALKDQGVLFKSEERRSKEIDAEIMLLTPLNEERFIYEQVNCPAEPTYTTKDLPYHRFNSFPSSNQFPVASSQWLKNL</sequence>
<reference evidence="3" key="1">
    <citation type="submission" date="2015-09" db="EMBL/GenBank/DDBJ databases">
        <authorList>
            <person name="Bertelli C."/>
        </authorList>
    </citation>
    <scope>NUCLEOTIDE SEQUENCE [LARGE SCALE GENOMIC DNA]</scope>
    <source>
        <strain evidence="3">KNic</strain>
    </source>
</reference>
<name>A0A0U5JGQ1_9BACT</name>
<dbReference type="RefSeq" id="WP_032123884.1">
    <property type="nucleotide sequence ID" value="NZ_LN879502.1"/>
</dbReference>
<keyword evidence="1" id="KW-0812">Transmembrane</keyword>
<dbReference type="PATRIC" id="fig|389348.3.peg.2242"/>
<accession>A0A0U5JGQ1</accession>
<evidence type="ECO:0000313" key="2">
    <source>
        <dbReference type="EMBL" id="CUI17599.1"/>
    </source>
</evidence>
<keyword evidence="1" id="KW-0472">Membrane</keyword>
<dbReference type="AlphaFoldDB" id="A0A0U5JGQ1"/>